<comment type="similarity">
    <text evidence="1">Belongs to the Gfa family.</text>
</comment>
<keyword evidence="3" id="KW-0862">Zinc</keyword>
<organism evidence="5 6">
    <name type="scientific">Meridianimarinicoccus aquatilis</name>
    <dbReference type="NCBI Taxonomy" id="2552766"/>
    <lineage>
        <taxon>Bacteria</taxon>
        <taxon>Pseudomonadati</taxon>
        <taxon>Pseudomonadota</taxon>
        <taxon>Alphaproteobacteria</taxon>
        <taxon>Rhodobacterales</taxon>
        <taxon>Paracoccaceae</taxon>
        <taxon>Meridianimarinicoccus</taxon>
    </lineage>
</organism>
<evidence type="ECO:0000256" key="2">
    <source>
        <dbReference type="ARBA" id="ARBA00022723"/>
    </source>
</evidence>
<evidence type="ECO:0000259" key="4">
    <source>
        <dbReference type="Pfam" id="PF04828"/>
    </source>
</evidence>
<dbReference type="Gene3D" id="3.90.1590.10">
    <property type="entry name" value="glutathione-dependent formaldehyde- activating enzyme (gfa)"/>
    <property type="match status" value="1"/>
</dbReference>
<dbReference type="Proteomes" id="UP000294562">
    <property type="component" value="Unassembled WGS sequence"/>
</dbReference>
<dbReference type="AlphaFoldDB" id="A0A4R6AZI3"/>
<evidence type="ECO:0000256" key="3">
    <source>
        <dbReference type="ARBA" id="ARBA00022833"/>
    </source>
</evidence>
<evidence type="ECO:0000256" key="1">
    <source>
        <dbReference type="ARBA" id="ARBA00005495"/>
    </source>
</evidence>
<sequence>MCRRWCGSAFVEFDVAPEGLDVSGPVKSFVSSDWAERAWCDACGSTLWYKLTVPGHETYAVSAGLFDNAGGFRLTKEIYSDRAPDGYSFAGAITRVTKQQTEAQFASLGEGETP</sequence>
<feature type="domain" description="CENP-V/GFA" evidence="4">
    <location>
        <begin position="2"/>
        <end position="80"/>
    </location>
</feature>
<dbReference type="Pfam" id="PF04828">
    <property type="entry name" value="GFA"/>
    <property type="match status" value="1"/>
</dbReference>
<comment type="caution">
    <text evidence="5">The sequence shown here is derived from an EMBL/GenBank/DDBJ whole genome shotgun (WGS) entry which is preliminary data.</text>
</comment>
<reference evidence="5 6" key="1">
    <citation type="submission" date="2019-03" db="EMBL/GenBank/DDBJ databases">
        <title>Rhodobacteraceae bacterium SM1902, a new member of the family Rhodobacteraceae isolated from Yantai.</title>
        <authorList>
            <person name="Sun Y."/>
        </authorList>
    </citation>
    <scope>NUCLEOTIDE SEQUENCE [LARGE SCALE GENOMIC DNA]</scope>
    <source>
        <strain evidence="5 6">SM1902</strain>
    </source>
</reference>
<dbReference type="GO" id="GO:0046872">
    <property type="term" value="F:metal ion binding"/>
    <property type="evidence" value="ECO:0007669"/>
    <property type="project" value="UniProtKB-KW"/>
</dbReference>
<protein>
    <submittedName>
        <fullName evidence="5">GFA family protein</fullName>
    </submittedName>
</protein>
<keyword evidence="6" id="KW-1185">Reference proteome</keyword>
<dbReference type="SUPFAM" id="SSF51316">
    <property type="entry name" value="Mss4-like"/>
    <property type="match status" value="1"/>
</dbReference>
<evidence type="ECO:0000313" key="6">
    <source>
        <dbReference type="Proteomes" id="UP000294562"/>
    </source>
</evidence>
<evidence type="ECO:0000313" key="5">
    <source>
        <dbReference type="EMBL" id="TDL89292.1"/>
    </source>
</evidence>
<dbReference type="OrthoDB" id="9807246at2"/>
<dbReference type="GO" id="GO:0016846">
    <property type="term" value="F:carbon-sulfur lyase activity"/>
    <property type="evidence" value="ECO:0007669"/>
    <property type="project" value="InterPro"/>
</dbReference>
<dbReference type="InterPro" id="IPR011057">
    <property type="entry name" value="Mss4-like_sf"/>
</dbReference>
<keyword evidence="2" id="KW-0479">Metal-binding</keyword>
<name>A0A4R6AZI3_9RHOB</name>
<dbReference type="InterPro" id="IPR006913">
    <property type="entry name" value="CENP-V/GFA"/>
</dbReference>
<proteinExistence type="inferred from homology"/>
<dbReference type="EMBL" id="SMZO01000012">
    <property type="protein sequence ID" value="TDL89292.1"/>
    <property type="molecule type" value="Genomic_DNA"/>
</dbReference>
<gene>
    <name evidence="5" type="ORF">E2L05_07480</name>
</gene>
<accession>A0A4R6AZI3</accession>